<dbReference type="SUPFAM" id="SSF48403">
    <property type="entry name" value="Ankyrin repeat"/>
    <property type="match status" value="1"/>
</dbReference>
<keyword evidence="1" id="KW-0677">Repeat</keyword>
<keyword evidence="2" id="KW-0040">ANK repeat</keyword>
<dbReference type="Gene3D" id="1.25.40.20">
    <property type="entry name" value="Ankyrin repeat-containing domain"/>
    <property type="match status" value="2"/>
</dbReference>
<reference evidence="3" key="1">
    <citation type="submission" date="2018-10" db="EMBL/GenBank/DDBJ databases">
        <title>Hidden diversity of soil giant viruses.</title>
        <authorList>
            <person name="Schulz F."/>
            <person name="Alteio L."/>
            <person name="Goudeau D."/>
            <person name="Ryan E.M."/>
            <person name="Malmstrom R.R."/>
            <person name="Blanchard J."/>
            <person name="Woyke T."/>
        </authorList>
    </citation>
    <scope>NUCLEOTIDE SEQUENCE</scope>
    <source>
        <strain evidence="3">FNV1</strain>
    </source>
</reference>
<accession>A0A3G4ZZ02</accession>
<proteinExistence type="predicted"/>
<dbReference type="SMART" id="SM00248">
    <property type="entry name" value="ANK"/>
    <property type="match status" value="3"/>
</dbReference>
<dbReference type="PROSITE" id="PS50088">
    <property type="entry name" value="ANK_REPEAT"/>
    <property type="match status" value="1"/>
</dbReference>
<evidence type="ECO:0000313" key="3">
    <source>
        <dbReference type="EMBL" id="AYV79544.1"/>
    </source>
</evidence>
<dbReference type="InterPro" id="IPR036770">
    <property type="entry name" value="Ankyrin_rpt-contain_sf"/>
</dbReference>
<dbReference type="Pfam" id="PF12796">
    <property type="entry name" value="Ank_2"/>
    <property type="match status" value="1"/>
</dbReference>
<gene>
    <name evidence="3" type="ORF">Faunusvirus21_8</name>
</gene>
<evidence type="ECO:0000256" key="2">
    <source>
        <dbReference type="ARBA" id="ARBA00023043"/>
    </source>
</evidence>
<evidence type="ECO:0000256" key="1">
    <source>
        <dbReference type="ARBA" id="ARBA00022737"/>
    </source>
</evidence>
<dbReference type="PANTHER" id="PTHR24198">
    <property type="entry name" value="ANKYRIN REPEAT AND PROTEIN KINASE DOMAIN-CONTAINING PROTEIN"/>
    <property type="match status" value="1"/>
</dbReference>
<name>A0A3G4ZZ02_9VIRU</name>
<sequence length="323" mass="36034">MGLICSSPCAEDAPVAQVEQPSPYDLVNACKNSQEKLAIDLIDREGLNIDIQDDRGNTALIYAVYNRMIDVVDELLKKRVDVNTINKTGRSAFDYACGRDVSEMMAIDMAIAMKLIDCGINLSRKYIDQGSPILNLAHKHQWHVVRRLLEKDVDLSYKYVSGANILMYLVTHADIPDDILIKLLPKFDLNDATEKGVTCVYIAYTTSPKLFMRLIDYITEYKLQYDYDKIITSSGTNLVNYEHGTLQTTLLGMLCTIPDSDAAVKLIEVGADPTIKTKCTDKTTDNLSSIEIAGRNGLTRVIKALVKRGYNVNPDKINPISLE</sequence>
<dbReference type="InterPro" id="IPR002110">
    <property type="entry name" value="Ankyrin_rpt"/>
</dbReference>
<organism evidence="3">
    <name type="scientific">Faunusvirus sp</name>
    <dbReference type="NCBI Taxonomy" id="2487766"/>
    <lineage>
        <taxon>Viruses</taxon>
        <taxon>Varidnaviria</taxon>
        <taxon>Bamfordvirae</taxon>
        <taxon>Nucleocytoviricota</taxon>
        <taxon>Megaviricetes</taxon>
        <taxon>Imitervirales</taxon>
        <taxon>Mimiviridae</taxon>
    </lineage>
</organism>
<dbReference type="PANTHER" id="PTHR24198:SF165">
    <property type="entry name" value="ANKYRIN REPEAT-CONTAINING PROTEIN-RELATED"/>
    <property type="match status" value="1"/>
</dbReference>
<dbReference type="EMBL" id="MK072152">
    <property type="protein sequence ID" value="AYV79544.1"/>
    <property type="molecule type" value="Genomic_DNA"/>
</dbReference>
<dbReference type="PROSITE" id="PS50297">
    <property type="entry name" value="ANK_REP_REGION"/>
    <property type="match status" value="1"/>
</dbReference>
<protein>
    <submittedName>
        <fullName evidence="3">Ankyrin repeat domain-containing protein</fullName>
    </submittedName>
</protein>